<dbReference type="STRING" id="135208.A0A4Y9ZI61"/>
<dbReference type="AlphaFoldDB" id="A0A4Y9ZI61"/>
<dbReference type="InterPro" id="IPR019398">
    <property type="entry name" value="Pre-rRNA_process_TSR2"/>
</dbReference>
<evidence type="ECO:0000313" key="4">
    <source>
        <dbReference type="EMBL" id="TFY74436.1"/>
    </source>
</evidence>
<proteinExistence type="inferred from homology"/>
<evidence type="ECO:0000313" key="5">
    <source>
        <dbReference type="Proteomes" id="UP000298061"/>
    </source>
</evidence>
<comment type="caution">
    <text evidence="4">The sequence shown here is derived from an EMBL/GenBank/DDBJ whole genome shotgun (WGS) entry which is preliminary data.</text>
</comment>
<dbReference type="Proteomes" id="UP000298061">
    <property type="component" value="Unassembled WGS sequence"/>
</dbReference>
<organism evidence="4 5">
    <name type="scientific">Hericium alpestre</name>
    <dbReference type="NCBI Taxonomy" id="135208"/>
    <lineage>
        <taxon>Eukaryota</taxon>
        <taxon>Fungi</taxon>
        <taxon>Dikarya</taxon>
        <taxon>Basidiomycota</taxon>
        <taxon>Agaricomycotina</taxon>
        <taxon>Agaricomycetes</taxon>
        <taxon>Russulales</taxon>
        <taxon>Hericiaceae</taxon>
        <taxon>Hericium</taxon>
    </lineage>
</organism>
<evidence type="ECO:0000256" key="2">
    <source>
        <dbReference type="ARBA" id="ARBA00022552"/>
    </source>
</evidence>
<name>A0A4Y9ZI61_9AGAM</name>
<keyword evidence="2" id="KW-0698">rRNA processing</keyword>
<evidence type="ECO:0008006" key="6">
    <source>
        <dbReference type="Google" id="ProtNLM"/>
    </source>
</evidence>
<dbReference type="Pfam" id="PF10273">
    <property type="entry name" value="WGG"/>
    <property type="match status" value="1"/>
</dbReference>
<dbReference type="EMBL" id="SFCI01002085">
    <property type="protein sequence ID" value="TFY74436.1"/>
    <property type="molecule type" value="Genomic_DNA"/>
</dbReference>
<accession>A0A4Y9ZI61</accession>
<feature type="compositionally biased region" description="Basic and acidic residues" evidence="3">
    <location>
        <begin position="126"/>
        <end position="143"/>
    </location>
</feature>
<reference evidence="4 5" key="1">
    <citation type="submission" date="2019-02" db="EMBL/GenBank/DDBJ databases">
        <title>Genome sequencing of the rare red list fungi Hericium alpestre (H. flagellum).</title>
        <authorList>
            <person name="Buettner E."/>
            <person name="Kellner H."/>
        </authorList>
    </citation>
    <scope>NUCLEOTIDE SEQUENCE [LARGE SCALE GENOMIC DNA]</scope>
    <source>
        <strain evidence="4 5">DSM 108284</strain>
    </source>
</reference>
<comment type="similarity">
    <text evidence="1">Belongs to the TSR2 family.</text>
</comment>
<evidence type="ECO:0000256" key="1">
    <source>
        <dbReference type="ARBA" id="ARBA00006524"/>
    </source>
</evidence>
<feature type="non-terminal residue" evidence="4">
    <location>
        <position position="1"/>
    </location>
</feature>
<keyword evidence="5" id="KW-1185">Reference proteome</keyword>
<feature type="region of interest" description="Disordered" evidence="3">
    <location>
        <begin position="106"/>
        <end position="165"/>
    </location>
</feature>
<dbReference type="OrthoDB" id="263560at2759"/>
<sequence length="165" mass="17933">KKRVWIASGVVDLFDASTNTAEGETGKGKWAPPDAEDVALALVQAMEEEFEVLLEDDSVDAVAADVVRLWAAASEEGRWGEGEVLVGEWEERVERIKGKEVDVRIVDETGGEDGSGGEWESEDGEGGEKEAPMLVDAEKKDEDPQGPVVDEDGFTMVQKKGRGRR</sequence>
<gene>
    <name evidence="4" type="ORF">EWM64_g9575</name>
</gene>
<evidence type="ECO:0000256" key="3">
    <source>
        <dbReference type="SAM" id="MobiDB-lite"/>
    </source>
</evidence>
<dbReference type="GO" id="GO:0006364">
    <property type="term" value="P:rRNA processing"/>
    <property type="evidence" value="ECO:0007669"/>
    <property type="project" value="UniProtKB-KW"/>
</dbReference>
<dbReference type="PANTHER" id="PTHR21250">
    <property type="entry name" value="PRE-RRNA-PROCESSING PROTEIN TSR2 HOMOLOG"/>
    <property type="match status" value="1"/>
</dbReference>
<protein>
    <recommendedName>
        <fullName evidence="6">Pre-rRNA-processing protein TSR2</fullName>
    </recommendedName>
</protein>